<evidence type="ECO:0000256" key="8">
    <source>
        <dbReference type="ARBA" id="ARBA00022989"/>
    </source>
</evidence>
<keyword evidence="6 11" id="KW-0812">Transmembrane</keyword>
<dbReference type="InterPro" id="IPR050428">
    <property type="entry name" value="TCS_sensor_his_kinase"/>
</dbReference>
<evidence type="ECO:0000256" key="3">
    <source>
        <dbReference type="ARBA" id="ARBA00012438"/>
    </source>
</evidence>
<evidence type="ECO:0000256" key="1">
    <source>
        <dbReference type="ARBA" id="ARBA00000085"/>
    </source>
</evidence>
<comment type="caution">
    <text evidence="14">The sequence shown here is derived from an EMBL/GenBank/DDBJ whole genome shotgun (WGS) entry which is preliminary data.</text>
</comment>
<dbReference type="InterPro" id="IPR036890">
    <property type="entry name" value="HATPase_C_sf"/>
</dbReference>
<gene>
    <name evidence="14" type="ORF">FHS24_000810</name>
</gene>
<dbReference type="InterPro" id="IPR003594">
    <property type="entry name" value="HATPase_dom"/>
</dbReference>
<evidence type="ECO:0000256" key="4">
    <source>
        <dbReference type="ARBA" id="ARBA00022553"/>
    </source>
</evidence>
<dbReference type="PROSITE" id="PS50885">
    <property type="entry name" value="HAMP"/>
    <property type="match status" value="1"/>
</dbReference>
<dbReference type="Gene3D" id="1.10.287.130">
    <property type="match status" value="1"/>
</dbReference>
<evidence type="ECO:0000256" key="11">
    <source>
        <dbReference type="SAM" id="Phobius"/>
    </source>
</evidence>
<evidence type="ECO:0000256" key="7">
    <source>
        <dbReference type="ARBA" id="ARBA00022777"/>
    </source>
</evidence>
<keyword evidence="8 11" id="KW-1133">Transmembrane helix</keyword>
<dbReference type="Pfam" id="PF21085">
    <property type="entry name" value="CusS"/>
    <property type="match status" value="1"/>
</dbReference>
<evidence type="ECO:0000256" key="10">
    <source>
        <dbReference type="ARBA" id="ARBA00023136"/>
    </source>
</evidence>
<feature type="domain" description="Histidine kinase" evidence="12">
    <location>
        <begin position="274"/>
        <end position="506"/>
    </location>
</feature>
<feature type="domain" description="HAMP" evidence="13">
    <location>
        <begin position="213"/>
        <end position="266"/>
    </location>
</feature>
<dbReference type="SMART" id="SM00387">
    <property type="entry name" value="HATPase_c"/>
    <property type="match status" value="1"/>
</dbReference>
<dbReference type="EC" id="2.7.13.3" evidence="3"/>
<dbReference type="InterPro" id="IPR036097">
    <property type="entry name" value="HisK_dim/P_sf"/>
</dbReference>
<sequence length="506" mass="56867">MTPIATDGRLSLLWRTILLLSLCVIVTQIFLYIWIQRSVNDHFEQMDAEILTHAAFNLRQYMDSNHIGDTMNTGNIANINNIATTDADSKKEKLLSQQTLALQNASIDYEVKTVITDNNGQVLISVPAGFINQSSNDGAVKNLWQKHHEQPFDLTINDRHYRAIVIQHASRLALIALPIDVHHQYLAQFNRQLILILIAITFTLVFIAAFSVHLGFAPLATIRQKMSGINAEQLDDRIVIADMPSELRPLAETYNAMMDKLAHNFASLSRFSDDIAHELRTPLATLSTQTQVMLSKPRDSQEYIEQLHHQHDTLAQLSNLINNMLLLAKTQKGLIHSQFHRVDSNLLLTKMIDYYEWIAEDRAISFEKTGEFKAVLGDESLLQRLFANLVANAVYYAASDSIIYISAATVTDNVASSGQVLSLSGMPISYLKITFTNRLTVPMTQAEVDKLSERFYRHHKTINMHSGTGLGLSIVHAIVNAHNGKIAISVKDEYYFEVSIKLIIAS</sequence>
<dbReference type="InterPro" id="IPR005467">
    <property type="entry name" value="His_kinase_dom"/>
</dbReference>
<dbReference type="PROSITE" id="PS50109">
    <property type="entry name" value="HIS_KIN"/>
    <property type="match status" value="1"/>
</dbReference>
<comment type="catalytic activity">
    <reaction evidence="1">
        <text>ATP + protein L-histidine = ADP + protein N-phospho-L-histidine.</text>
        <dbReference type="EC" id="2.7.13.3"/>
    </reaction>
</comment>
<evidence type="ECO:0000313" key="15">
    <source>
        <dbReference type="Proteomes" id="UP000588111"/>
    </source>
</evidence>
<dbReference type="Pfam" id="PF02518">
    <property type="entry name" value="HATPase_c"/>
    <property type="match status" value="1"/>
</dbReference>
<dbReference type="SUPFAM" id="SSF47384">
    <property type="entry name" value="Homodimeric domain of signal transducing histidine kinase"/>
    <property type="match status" value="1"/>
</dbReference>
<accession>A0A839TAZ3</accession>
<evidence type="ECO:0000256" key="5">
    <source>
        <dbReference type="ARBA" id="ARBA00022679"/>
    </source>
</evidence>
<name>A0A839TAZ3_9GAMM</name>
<dbReference type="CDD" id="cd00082">
    <property type="entry name" value="HisKA"/>
    <property type="match status" value="1"/>
</dbReference>
<comment type="subcellular location">
    <subcellularLocation>
        <location evidence="2">Membrane</location>
        <topology evidence="2">Multi-pass membrane protein</topology>
    </subcellularLocation>
</comment>
<dbReference type="EMBL" id="JACHXL010000001">
    <property type="protein sequence ID" value="MBB3106319.1"/>
    <property type="molecule type" value="Genomic_DNA"/>
</dbReference>
<protein>
    <recommendedName>
        <fullName evidence="3">histidine kinase</fullName>
        <ecNumber evidence="3">2.7.13.3</ecNumber>
    </recommendedName>
</protein>
<dbReference type="SUPFAM" id="SSF55874">
    <property type="entry name" value="ATPase domain of HSP90 chaperone/DNA topoisomerase II/histidine kinase"/>
    <property type="match status" value="1"/>
</dbReference>
<keyword evidence="10 11" id="KW-0472">Membrane</keyword>
<dbReference type="GO" id="GO:0000155">
    <property type="term" value="F:phosphorelay sensor kinase activity"/>
    <property type="evidence" value="ECO:0007669"/>
    <property type="project" value="InterPro"/>
</dbReference>
<dbReference type="Pfam" id="PF00512">
    <property type="entry name" value="HisKA"/>
    <property type="match status" value="1"/>
</dbReference>
<dbReference type="PANTHER" id="PTHR45436">
    <property type="entry name" value="SENSOR HISTIDINE KINASE YKOH"/>
    <property type="match status" value="1"/>
</dbReference>
<keyword evidence="7 14" id="KW-0418">Kinase</keyword>
<feature type="transmembrane region" description="Helical" evidence="11">
    <location>
        <begin position="12"/>
        <end position="35"/>
    </location>
</feature>
<keyword evidence="9" id="KW-0902">Two-component regulatory system</keyword>
<dbReference type="GO" id="GO:0005886">
    <property type="term" value="C:plasma membrane"/>
    <property type="evidence" value="ECO:0007669"/>
    <property type="project" value="TreeGrafter"/>
</dbReference>
<evidence type="ECO:0000259" key="13">
    <source>
        <dbReference type="PROSITE" id="PS50885"/>
    </source>
</evidence>
<keyword evidence="4" id="KW-0597">Phosphoprotein</keyword>
<dbReference type="SMART" id="SM00388">
    <property type="entry name" value="HisKA"/>
    <property type="match status" value="1"/>
</dbReference>
<dbReference type="RefSeq" id="WP_183618870.1">
    <property type="nucleotide sequence ID" value="NZ_CAJHAH010000002.1"/>
</dbReference>
<dbReference type="InterPro" id="IPR003660">
    <property type="entry name" value="HAMP_dom"/>
</dbReference>
<dbReference type="InterPro" id="IPR003661">
    <property type="entry name" value="HisK_dim/P_dom"/>
</dbReference>
<evidence type="ECO:0000256" key="6">
    <source>
        <dbReference type="ARBA" id="ARBA00022692"/>
    </source>
</evidence>
<dbReference type="Gene3D" id="3.30.565.10">
    <property type="entry name" value="Histidine kinase-like ATPase, C-terminal domain"/>
    <property type="match status" value="1"/>
</dbReference>
<dbReference type="InterPro" id="IPR048590">
    <property type="entry name" value="CusS-like_sensor"/>
</dbReference>
<dbReference type="Gene3D" id="6.10.340.10">
    <property type="match status" value="1"/>
</dbReference>
<proteinExistence type="predicted"/>
<reference evidence="14 15" key="1">
    <citation type="submission" date="2020-08" db="EMBL/GenBank/DDBJ databases">
        <title>Genomic Encyclopedia of Type Strains, Phase III (KMG-III): the genomes of soil and plant-associated and newly described type strains.</title>
        <authorList>
            <person name="Whitman W."/>
        </authorList>
    </citation>
    <scope>NUCLEOTIDE SEQUENCE [LARGE SCALE GENOMIC DNA]</scope>
    <source>
        <strain evidence="14 15">CECT 5885</strain>
    </source>
</reference>
<dbReference type="Proteomes" id="UP000588111">
    <property type="component" value="Unassembled WGS sequence"/>
</dbReference>
<organism evidence="14 15">
    <name type="scientific">Psychrobacter luti</name>
    <dbReference type="NCBI Taxonomy" id="198481"/>
    <lineage>
        <taxon>Bacteria</taxon>
        <taxon>Pseudomonadati</taxon>
        <taxon>Pseudomonadota</taxon>
        <taxon>Gammaproteobacteria</taxon>
        <taxon>Moraxellales</taxon>
        <taxon>Moraxellaceae</taxon>
        <taxon>Psychrobacter</taxon>
    </lineage>
</organism>
<feature type="transmembrane region" description="Helical" evidence="11">
    <location>
        <begin position="193"/>
        <end position="216"/>
    </location>
</feature>
<evidence type="ECO:0000256" key="2">
    <source>
        <dbReference type="ARBA" id="ARBA00004141"/>
    </source>
</evidence>
<dbReference type="AlphaFoldDB" id="A0A839TAZ3"/>
<evidence type="ECO:0000259" key="12">
    <source>
        <dbReference type="PROSITE" id="PS50109"/>
    </source>
</evidence>
<evidence type="ECO:0000313" key="14">
    <source>
        <dbReference type="EMBL" id="MBB3106319.1"/>
    </source>
</evidence>
<keyword evidence="15" id="KW-1185">Reference proteome</keyword>
<dbReference type="PANTHER" id="PTHR45436:SF15">
    <property type="entry name" value="SENSOR HISTIDINE KINASE CUSS"/>
    <property type="match status" value="1"/>
</dbReference>
<evidence type="ECO:0000256" key="9">
    <source>
        <dbReference type="ARBA" id="ARBA00023012"/>
    </source>
</evidence>
<keyword evidence="5 14" id="KW-0808">Transferase</keyword>